<sequence length="249" mass="27585">MVGPGEPEVYRHLVLQQKLQQELQQQVLRQEFQQKLQQAAAAARCSSSSSSSSSSSLKEQPHWRPLQRAPTPAKSTDRRAGNRELQQRQSCSRSRAVAEAELQQKQNCSRSRTAAEAKMQRVMRLDLWGWDQALGCCDGIGSQVVGLGSDPRLWGWDRIPRCGFGIGSQVVGLGSDPVFWITFCSQEYMQPLRKKFRSVMGTWRRRSSSSRLSSKVQTTTVGAVKAISSSTGSTGNTSKKSSRNDFGCA</sequence>
<gene>
    <name evidence="2" type="ORF">EAH_00050860</name>
</gene>
<name>U6GYE7_EIMAC</name>
<organism evidence="2 3">
    <name type="scientific">Eimeria acervulina</name>
    <name type="common">Coccidian parasite</name>
    <dbReference type="NCBI Taxonomy" id="5801"/>
    <lineage>
        <taxon>Eukaryota</taxon>
        <taxon>Sar</taxon>
        <taxon>Alveolata</taxon>
        <taxon>Apicomplexa</taxon>
        <taxon>Conoidasida</taxon>
        <taxon>Coccidia</taxon>
        <taxon>Eucoccidiorida</taxon>
        <taxon>Eimeriorina</taxon>
        <taxon>Eimeriidae</taxon>
        <taxon>Eimeria</taxon>
    </lineage>
</organism>
<keyword evidence="3" id="KW-1185">Reference proteome</keyword>
<dbReference type="Proteomes" id="UP000018050">
    <property type="component" value="Unassembled WGS sequence"/>
</dbReference>
<feature type="region of interest" description="Disordered" evidence="1">
    <location>
        <begin position="227"/>
        <end position="249"/>
    </location>
</feature>
<dbReference type="EMBL" id="HG673636">
    <property type="protein sequence ID" value="CDI84263.1"/>
    <property type="molecule type" value="Genomic_DNA"/>
</dbReference>
<feature type="compositionally biased region" description="Low complexity" evidence="1">
    <location>
        <begin position="43"/>
        <end position="58"/>
    </location>
</feature>
<evidence type="ECO:0000256" key="1">
    <source>
        <dbReference type="SAM" id="MobiDB-lite"/>
    </source>
</evidence>
<dbReference type="AlphaFoldDB" id="U6GYE7"/>
<evidence type="ECO:0000313" key="2">
    <source>
        <dbReference type="EMBL" id="CDI84263.1"/>
    </source>
</evidence>
<dbReference type="VEuPathDB" id="ToxoDB:EAH_00050860"/>
<reference evidence="2" key="1">
    <citation type="submission" date="2013-10" db="EMBL/GenBank/DDBJ databases">
        <title>Genomic analysis of the causative agents of coccidiosis in chickens.</title>
        <authorList>
            <person name="Reid A.J."/>
            <person name="Blake D."/>
            <person name="Billington K."/>
            <person name="Browne H."/>
            <person name="Dunn M."/>
            <person name="Hung S."/>
            <person name="Kawahara F."/>
            <person name="Miranda-Saavedra D."/>
            <person name="Mourier T."/>
            <person name="Nagra H."/>
            <person name="Otto T.D."/>
            <person name="Rawlings N."/>
            <person name="Sanchez A."/>
            <person name="Sanders M."/>
            <person name="Subramaniam C."/>
            <person name="Tay Y."/>
            <person name="Dear P."/>
            <person name="Doerig C."/>
            <person name="Gruber A."/>
            <person name="Parkinson J."/>
            <person name="Shirley M."/>
            <person name="Wan K.L."/>
            <person name="Berriman M."/>
            <person name="Tomley F."/>
            <person name="Pain A."/>
        </authorList>
    </citation>
    <scope>NUCLEOTIDE SEQUENCE</scope>
    <source>
        <strain evidence="2">Houghton</strain>
    </source>
</reference>
<dbReference type="RefSeq" id="XP_013246723.1">
    <property type="nucleotide sequence ID" value="XM_013391269.1"/>
</dbReference>
<proteinExistence type="predicted"/>
<evidence type="ECO:0000313" key="3">
    <source>
        <dbReference type="Proteomes" id="UP000018050"/>
    </source>
</evidence>
<reference evidence="2" key="2">
    <citation type="submission" date="2013-10" db="EMBL/GenBank/DDBJ databases">
        <authorList>
            <person name="Aslett M."/>
        </authorList>
    </citation>
    <scope>NUCLEOTIDE SEQUENCE</scope>
    <source>
        <strain evidence="2">Houghton</strain>
    </source>
</reference>
<feature type="compositionally biased region" description="Low complexity" evidence="1">
    <location>
        <begin position="228"/>
        <end position="239"/>
    </location>
</feature>
<accession>U6GYE7</accession>
<protein>
    <submittedName>
        <fullName evidence="2">Uncharacterized protein</fullName>
    </submittedName>
</protein>
<feature type="region of interest" description="Disordered" evidence="1">
    <location>
        <begin position="43"/>
        <end position="92"/>
    </location>
</feature>
<dbReference type="GeneID" id="25273156"/>
<feature type="compositionally biased region" description="Basic and acidic residues" evidence="1">
    <location>
        <begin position="75"/>
        <end position="86"/>
    </location>
</feature>